<gene>
    <name evidence="1" type="ORF">TCON_1132</name>
</gene>
<organism evidence="1 2">
    <name type="scientific">Astathelohania contejeani</name>
    <dbReference type="NCBI Taxonomy" id="164912"/>
    <lineage>
        <taxon>Eukaryota</taxon>
        <taxon>Fungi</taxon>
        <taxon>Fungi incertae sedis</taxon>
        <taxon>Microsporidia</taxon>
        <taxon>Astathelohaniidae</taxon>
        <taxon>Astathelohania</taxon>
    </lineage>
</organism>
<proteinExistence type="predicted"/>
<evidence type="ECO:0000313" key="2">
    <source>
        <dbReference type="Proteomes" id="UP001516464"/>
    </source>
</evidence>
<accession>A0ABQ7HZV9</accession>
<evidence type="ECO:0000313" key="1">
    <source>
        <dbReference type="EMBL" id="KAF7683662.1"/>
    </source>
</evidence>
<dbReference type="Proteomes" id="UP001516464">
    <property type="component" value="Unassembled WGS sequence"/>
</dbReference>
<protein>
    <submittedName>
        <fullName evidence="1">Uncharacterized protein</fullName>
    </submittedName>
</protein>
<comment type="caution">
    <text evidence="1">The sequence shown here is derived from an EMBL/GenBank/DDBJ whole genome shotgun (WGS) entry which is preliminary data.</text>
</comment>
<keyword evidence="2" id="KW-1185">Reference proteome</keyword>
<sequence length="177" mass="20547">MDNEDALVGSMIRTIITNQASNNTTSKKELRNKHHLQTQNYNALIDLLISKLEEIDLKLVGIEGSITTDPKYAERYFITRANGNGRVRDFSTLINLITLIYLEGGRVGYDRLKHLMEQTGKTENYNDLIIYYKKIGYIQIYKEDDKIVVGFNWRYYAEFPDFDPIDLLKGVIIDKNE</sequence>
<reference evidence="1 2" key="1">
    <citation type="submission" date="2019-01" db="EMBL/GenBank/DDBJ databases">
        <title>Genomes sequencing and comparative genomics of infectious freshwater microsporidia, Cucumispora dikerogammari and Thelohania contejeani.</title>
        <authorList>
            <person name="Cormier A."/>
            <person name="Giraud I."/>
            <person name="Wattier R."/>
            <person name="Teixeira M."/>
            <person name="Grandjean F."/>
            <person name="Rigaud T."/>
            <person name="Cordaux R."/>
        </authorList>
    </citation>
    <scope>NUCLEOTIDE SEQUENCE [LARGE SCALE GENOMIC DNA]</scope>
    <source>
        <strain evidence="1">T1</strain>
        <tissue evidence="1">Spores</tissue>
    </source>
</reference>
<name>A0ABQ7HZV9_9MICR</name>
<dbReference type="EMBL" id="SBIQ01000064">
    <property type="protein sequence ID" value="KAF7683662.1"/>
    <property type="molecule type" value="Genomic_DNA"/>
</dbReference>